<dbReference type="Proteomes" id="UP000799766">
    <property type="component" value="Unassembled WGS sequence"/>
</dbReference>
<evidence type="ECO:0000313" key="1">
    <source>
        <dbReference type="EMBL" id="KAF2456987.1"/>
    </source>
</evidence>
<sequence length="210" mass="24617">MEKAEKKYDYHAVIYACRAPDVEPNPWALWDDGEMAPMDNYRAWKMRIWFTLEPHEEITRILLYYAGSVVLKFRNDKGSRAFCYVSIFNPCGIQFHRARPTYPQSFHVHIFGDRNSNSQTRLDHELSYDAPLEISINFGTRVGHMWASTLQPAVDTVKGKWRKAVAKLKKWSLDRETQKRVGLLLDVQEDWEHYLVINGHQQPYLVDASI</sequence>
<organism evidence="1 2">
    <name type="scientific">Lineolata rhizophorae</name>
    <dbReference type="NCBI Taxonomy" id="578093"/>
    <lineage>
        <taxon>Eukaryota</taxon>
        <taxon>Fungi</taxon>
        <taxon>Dikarya</taxon>
        <taxon>Ascomycota</taxon>
        <taxon>Pezizomycotina</taxon>
        <taxon>Dothideomycetes</taxon>
        <taxon>Dothideomycetes incertae sedis</taxon>
        <taxon>Lineolatales</taxon>
        <taxon>Lineolataceae</taxon>
        <taxon>Lineolata</taxon>
    </lineage>
</organism>
<name>A0A6A6NZN3_9PEZI</name>
<accession>A0A6A6NZN3</accession>
<dbReference type="AlphaFoldDB" id="A0A6A6NZN3"/>
<gene>
    <name evidence="1" type="ORF">BDY21DRAFT_364514</name>
</gene>
<keyword evidence="2" id="KW-1185">Reference proteome</keyword>
<protein>
    <submittedName>
        <fullName evidence="1">Uncharacterized protein</fullName>
    </submittedName>
</protein>
<dbReference type="EMBL" id="MU001682">
    <property type="protein sequence ID" value="KAF2456987.1"/>
    <property type="molecule type" value="Genomic_DNA"/>
</dbReference>
<evidence type="ECO:0000313" key="2">
    <source>
        <dbReference type="Proteomes" id="UP000799766"/>
    </source>
</evidence>
<proteinExistence type="predicted"/>
<reference evidence="1" key="1">
    <citation type="journal article" date="2020" name="Stud. Mycol.">
        <title>101 Dothideomycetes genomes: a test case for predicting lifestyles and emergence of pathogens.</title>
        <authorList>
            <person name="Haridas S."/>
            <person name="Albert R."/>
            <person name="Binder M."/>
            <person name="Bloem J."/>
            <person name="Labutti K."/>
            <person name="Salamov A."/>
            <person name="Andreopoulos B."/>
            <person name="Baker S."/>
            <person name="Barry K."/>
            <person name="Bills G."/>
            <person name="Bluhm B."/>
            <person name="Cannon C."/>
            <person name="Castanera R."/>
            <person name="Culley D."/>
            <person name="Daum C."/>
            <person name="Ezra D."/>
            <person name="Gonzalez J."/>
            <person name="Henrissat B."/>
            <person name="Kuo A."/>
            <person name="Liang C."/>
            <person name="Lipzen A."/>
            <person name="Lutzoni F."/>
            <person name="Magnuson J."/>
            <person name="Mondo S."/>
            <person name="Nolan M."/>
            <person name="Ohm R."/>
            <person name="Pangilinan J."/>
            <person name="Park H.-J."/>
            <person name="Ramirez L."/>
            <person name="Alfaro M."/>
            <person name="Sun H."/>
            <person name="Tritt A."/>
            <person name="Yoshinaga Y."/>
            <person name="Zwiers L.-H."/>
            <person name="Turgeon B."/>
            <person name="Goodwin S."/>
            <person name="Spatafora J."/>
            <person name="Crous P."/>
            <person name="Grigoriev I."/>
        </authorList>
    </citation>
    <scope>NUCLEOTIDE SEQUENCE</scope>
    <source>
        <strain evidence="1">ATCC 16933</strain>
    </source>
</reference>